<reference evidence="5" key="1">
    <citation type="submission" date="2020-10" db="EMBL/GenBank/DDBJ databases">
        <authorList>
            <person name="Gilroy R."/>
        </authorList>
    </citation>
    <scope>NUCLEOTIDE SEQUENCE</scope>
    <source>
        <strain evidence="5">B3-4054</strain>
    </source>
</reference>
<dbReference type="InterPro" id="IPR036465">
    <property type="entry name" value="vWFA_dom_sf"/>
</dbReference>
<evidence type="ECO:0000313" key="6">
    <source>
        <dbReference type="Proteomes" id="UP000823616"/>
    </source>
</evidence>
<dbReference type="PROSITE" id="PS50234">
    <property type="entry name" value="VWFA"/>
    <property type="match status" value="1"/>
</dbReference>
<reference evidence="5" key="2">
    <citation type="journal article" date="2021" name="PeerJ">
        <title>Extensive microbial diversity within the chicken gut microbiome revealed by metagenomics and culture.</title>
        <authorList>
            <person name="Gilroy R."/>
            <person name="Ravi A."/>
            <person name="Getino M."/>
            <person name="Pursley I."/>
            <person name="Horton D.L."/>
            <person name="Alikhan N.F."/>
            <person name="Baker D."/>
            <person name="Gharbi K."/>
            <person name="Hall N."/>
            <person name="Watson M."/>
            <person name="Adriaenssens E.M."/>
            <person name="Foster-Nyarko E."/>
            <person name="Jarju S."/>
            <person name="Secka A."/>
            <person name="Antonio M."/>
            <person name="Oren A."/>
            <person name="Chaudhuri R.R."/>
            <person name="La Ragione R."/>
            <person name="Hildebrand F."/>
            <person name="Pallen M.J."/>
        </authorList>
    </citation>
    <scope>NUCLEOTIDE SEQUENCE</scope>
    <source>
        <strain evidence="5">B3-4054</strain>
    </source>
</reference>
<gene>
    <name evidence="5" type="ORF">IAA96_05275</name>
</gene>
<dbReference type="EMBL" id="JADIMS010000091">
    <property type="protein sequence ID" value="MBO8450500.1"/>
    <property type="molecule type" value="Genomic_DNA"/>
</dbReference>
<feature type="chain" id="PRO_5038471116" evidence="3">
    <location>
        <begin position="25"/>
        <end position="744"/>
    </location>
</feature>
<feature type="domain" description="VWFA" evidence="4">
    <location>
        <begin position="30"/>
        <end position="178"/>
    </location>
</feature>
<evidence type="ECO:0000256" key="1">
    <source>
        <dbReference type="SAM" id="MobiDB-lite"/>
    </source>
</evidence>
<evidence type="ECO:0000256" key="2">
    <source>
        <dbReference type="SAM" id="Phobius"/>
    </source>
</evidence>
<accession>A0A9D9EPU0</accession>
<sequence>MCKKRLLLLTLSFLSLVTVLCPLAAQDAADIVVLMDTSGTVLPWFDQIHTRVLPDITRRFIRQGDTVHLISFNARVNLELVQPIENEADISRVVSRFMLLYPLGKNSDFLSGLKYTWQYISTLDQQRQKIIIVISDGIFNPPDSSPYFSYSLQEVQDEVDQAARRIRGAGWHVYYIKIPWPEDVAVLSLDGSVVTERRKADNLPGENPPAGLPDGLPDQDTAVAAAQDPYPQTETGNGTAVQPESAREAENPAGNGQNPPDRTGIPETAGDPGREITPDAPVSAPPENSYYDISEEFTGALDIPRTEIPEDADQPLEFTDSVLHLPRITFPENLGKQARFFTLPLEVENTSGADLNMHLIAVESAGYGDILEKSVFLRLAPGKHGSLKAPLVLPEEAEIPAEGLPLELRFADNLRVDPQQATVQLTLVSMTAESFFRTNGFYLFTVLLILLAVAALIVLLVLLSRRIGKPAKEIRKASEGRPETRRSPVYAPQAEKETLQSVQVKPSAAQATLSAAASSADTEESRMEKRQVPAKRAEESSKASALQALFAESAPAERGLPAAPKSAETGRRAAAASAGTGAAAYSFTDRKEKYGVLGGKTRFVKREAGFAAADPHTSVSVSDSEGKITLNLFVEEQNTRIGRRNVHQMRAGSRLFIGGGASPFLIFLVKFPPNLAEVRYDGKRCSLALLKPEYFPYEKTAVIEDCLDRPVTAVSDKGYPVTFMLRRFEDPVVVLNRFLNSINE</sequence>
<comment type="caution">
    <text evidence="5">The sequence shown here is derived from an EMBL/GenBank/DDBJ whole genome shotgun (WGS) entry which is preliminary data.</text>
</comment>
<keyword evidence="2" id="KW-0472">Membrane</keyword>
<dbReference type="AlphaFoldDB" id="A0A9D9EPU0"/>
<keyword evidence="3" id="KW-0732">Signal</keyword>
<evidence type="ECO:0000259" key="4">
    <source>
        <dbReference type="PROSITE" id="PS50234"/>
    </source>
</evidence>
<feature type="compositionally biased region" description="Polar residues" evidence="1">
    <location>
        <begin position="230"/>
        <end position="242"/>
    </location>
</feature>
<keyword evidence="2" id="KW-0812">Transmembrane</keyword>
<feature type="region of interest" description="Disordered" evidence="1">
    <location>
        <begin position="473"/>
        <end position="540"/>
    </location>
</feature>
<dbReference type="CDD" id="cd00198">
    <property type="entry name" value="vWFA"/>
    <property type="match status" value="1"/>
</dbReference>
<dbReference type="SUPFAM" id="SSF53300">
    <property type="entry name" value="vWA-like"/>
    <property type="match status" value="1"/>
</dbReference>
<feature type="region of interest" description="Disordered" evidence="1">
    <location>
        <begin position="555"/>
        <end position="574"/>
    </location>
</feature>
<feature type="transmembrane region" description="Helical" evidence="2">
    <location>
        <begin position="441"/>
        <end position="463"/>
    </location>
</feature>
<keyword evidence="2" id="KW-1133">Transmembrane helix</keyword>
<feature type="region of interest" description="Disordered" evidence="1">
    <location>
        <begin position="197"/>
        <end position="290"/>
    </location>
</feature>
<dbReference type="Proteomes" id="UP000823616">
    <property type="component" value="Unassembled WGS sequence"/>
</dbReference>
<feature type="compositionally biased region" description="Low complexity" evidence="1">
    <location>
        <begin position="507"/>
        <end position="520"/>
    </location>
</feature>
<evidence type="ECO:0000313" key="5">
    <source>
        <dbReference type="EMBL" id="MBO8450500.1"/>
    </source>
</evidence>
<feature type="signal peptide" evidence="3">
    <location>
        <begin position="1"/>
        <end position="24"/>
    </location>
</feature>
<proteinExistence type="predicted"/>
<dbReference type="InterPro" id="IPR011191">
    <property type="entry name" value="Uncharacterised_Tp_vWA"/>
</dbReference>
<protein>
    <submittedName>
        <fullName evidence="5">VWA domain-containing protein</fullName>
    </submittedName>
</protein>
<name>A0A9D9EPU0_9SPIR</name>
<organism evidence="5 6">
    <name type="scientific">Candidatus Avitreponema avistercoris</name>
    <dbReference type="NCBI Taxonomy" id="2840705"/>
    <lineage>
        <taxon>Bacteria</taxon>
        <taxon>Pseudomonadati</taxon>
        <taxon>Spirochaetota</taxon>
        <taxon>Spirochaetia</taxon>
        <taxon>Spirochaetales</taxon>
        <taxon>Candidatus Avitreponema</taxon>
    </lineage>
</organism>
<evidence type="ECO:0000256" key="3">
    <source>
        <dbReference type="SAM" id="SignalP"/>
    </source>
</evidence>
<dbReference type="InterPro" id="IPR002035">
    <property type="entry name" value="VWF_A"/>
</dbReference>
<dbReference type="PIRSF" id="PIRSF008381">
    <property type="entry name" value="TP0020_vWA"/>
    <property type="match status" value="1"/>
</dbReference>
<feature type="compositionally biased region" description="Basic and acidic residues" evidence="1">
    <location>
        <begin position="523"/>
        <end position="540"/>
    </location>
</feature>
<dbReference type="Gene3D" id="3.40.50.410">
    <property type="entry name" value="von Willebrand factor, type A domain"/>
    <property type="match status" value="1"/>
</dbReference>
<feature type="compositionally biased region" description="Basic and acidic residues" evidence="1">
    <location>
        <begin position="473"/>
        <end position="486"/>
    </location>
</feature>